<keyword evidence="3" id="KW-1185">Reference proteome</keyword>
<name>A0A812L0A0_9DINO</name>
<feature type="compositionally biased region" description="Basic residues" evidence="1">
    <location>
        <begin position="1"/>
        <end position="17"/>
    </location>
</feature>
<gene>
    <name evidence="2" type="ORF">SNAT2548_LOCUS10240</name>
</gene>
<protein>
    <submittedName>
        <fullName evidence="2">Uncharacterized protein</fullName>
    </submittedName>
</protein>
<evidence type="ECO:0000256" key="1">
    <source>
        <dbReference type="SAM" id="MobiDB-lite"/>
    </source>
</evidence>
<dbReference type="AlphaFoldDB" id="A0A812L0A0"/>
<reference evidence="2" key="1">
    <citation type="submission" date="2021-02" db="EMBL/GenBank/DDBJ databases">
        <authorList>
            <person name="Dougan E. K."/>
            <person name="Rhodes N."/>
            <person name="Thang M."/>
            <person name="Chan C."/>
        </authorList>
    </citation>
    <scope>NUCLEOTIDE SEQUENCE</scope>
</reference>
<dbReference type="OrthoDB" id="425265at2759"/>
<accession>A0A812L0A0</accession>
<dbReference type="EMBL" id="CAJNDS010000835">
    <property type="protein sequence ID" value="CAE7236782.1"/>
    <property type="molecule type" value="Genomic_DNA"/>
</dbReference>
<sequence length="146" mass="16145">MAPRRARWPSARPGRRAHFPEPGRELLQPATGTAVVIRVHGGTSEAMLARHLAWASRLQDSDASRAIQTWILADETFPAPGSQLLMLDRNVGRHGHHRPTCFECVGCMLMVTCSPQKPADGLVSSEVRAVLYKMQVWPELVAKQVT</sequence>
<proteinExistence type="predicted"/>
<evidence type="ECO:0000313" key="3">
    <source>
        <dbReference type="Proteomes" id="UP000604046"/>
    </source>
</evidence>
<dbReference type="Proteomes" id="UP000604046">
    <property type="component" value="Unassembled WGS sequence"/>
</dbReference>
<organism evidence="2 3">
    <name type="scientific">Symbiodinium natans</name>
    <dbReference type="NCBI Taxonomy" id="878477"/>
    <lineage>
        <taxon>Eukaryota</taxon>
        <taxon>Sar</taxon>
        <taxon>Alveolata</taxon>
        <taxon>Dinophyceae</taxon>
        <taxon>Suessiales</taxon>
        <taxon>Symbiodiniaceae</taxon>
        <taxon>Symbiodinium</taxon>
    </lineage>
</organism>
<evidence type="ECO:0000313" key="2">
    <source>
        <dbReference type="EMBL" id="CAE7236782.1"/>
    </source>
</evidence>
<feature type="region of interest" description="Disordered" evidence="1">
    <location>
        <begin position="1"/>
        <end position="23"/>
    </location>
</feature>
<comment type="caution">
    <text evidence="2">The sequence shown here is derived from an EMBL/GenBank/DDBJ whole genome shotgun (WGS) entry which is preliminary data.</text>
</comment>